<keyword evidence="1" id="KW-0175">Coiled coil</keyword>
<gene>
    <name evidence="2" type="ORF">BECKLFY1418B_GA0070995_102330</name>
</gene>
<dbReference type="AlphaFoldDB" id="A0A450UET2"/>
<sequence length="208" mass="23991">MEMIKHMDWQMIRNASIFLGISALIGASVMIIAATFLTKAKDQHHAQERRLDDARIRYQRLGEERAMIDAYSPRFQDLVRDGLIGKERRLTWLDALRSAARRIGLPELRYTISSRKPHAPNFPVHDGPYRIQTTDMQLTMGLLHEGDLFSLLTELDRHAVGTYHVVYCGLRRARRSLAFPNVLAPGIDRANLHAQCTLRWYTLERTEP</sequence>
<reference evidence="2" key="1">
    <citation type="submission" date="2019-02" db="EMBL/GenBank/DDBJ databases">
        <authorList>
            <person name="Gruber-Vodicka R. H."/>
            <person name="Seah K. B. B."/>
        </authorList>
    </citation>
    <scope>NUCLEOTIDE SEQUENCE</scope>
    <source>
        <strain evidence="2">BECK_M7</strain>
    </source>
</reference>
<dbReference type="EMBL" id="CAADFF010000023">
    <property type="protein sequence ID" value="VFJ91060.1"/>
    <property type="molecule type" value="Genomic_DNA"/>
</dbReference>
<protein>
    <submittedName>
        <fullName evidence="2">Uncharacterized protein</fullName>
    </submittedName>
</protein>
<evidence type="ECO:0000256" key="1">
    <source>
        <dbReference type="SAM" id="Coils"/>
    </source>
</evidence>
<accession>A0A450UET2</accession>
<proteinExistence type="predicted"/>
<evidence type="ECO:0000313" key="2">
    <source>
        <dbReference type="EMBL" id="VFJ91060.1"/>
    </source>
</evidence>
<organism evidence="2">
    <name type="scientific">Candidatus Kentrum sp. LFY</name>
    <dbReference type="NCBI Taxonomy" id="2126342"/>
    <lineage>
        <taxon>Bacteria</taxon>
        <taxon>Pseudomonadati</taxon>
        <taxon>Pseudomonadota</taxon>
        <taxon>Gammaproteobacteria</taxon>
        <taxon>Candidatus Kentrum</taxon>
    </lineage>
</organism>
<name>A0A450UET2_9GAMM</name>
<feature type="coiled-coil region" evidence="1">
    <location>
        <begin position="37"/>
        <end position="64"/>
    </location>
</feature>